<sequence>MPPDSSYRPDIDGLRALAVLAVIAFHASPATLGGGYAGVDIFFAISGFLITGLILRALEQDDFSLAEFYNRRVKRLLPAYCAVTVFTLAMASYLMIPNDYVFYTTSLAASWAFVSNVFFSLLSWGYFGQRTEEFPLLHTWSLSLEEQFYFGYPLLLILLHRRCRRHLPAILSVLALAALLLSEWRATGPGASAGAYFLLPYRAHELLLGALAACALLRRAPPPPRVAAVLAALGLCLALAPLALLRRGSPFPGLNSLYPCLGAALLLYAGARANPVSALLTASPLVAVGRISYSLYLWHWPLFSFLRYRRIELDLATGTAVIALSFALAYLSWRYIEQPLRRQHHLRLRATLPRYYALPAACCLAVGLYSYATEGAPSRFSPEARQLIASYSFERDLTGACAIQAGAYHGVTLAYLRQHCVAGDPHAARPAILLFGDSHANHVKPFLATLARDGGLAMAYHFEGSCSAIDLRPNAPNPAAATTCQRRNADLLALAPHFRYVALATYWKYKGREADFARDLDVALSRIAAAGAIPVVFKDTPSLQVDMSRCVLFRQRGWVAPSTNCNMPADQVRARQGSMDAVIDALRLRYPQTIVIDPKRLMCDTRECVTSIGNVALFKDINHINLQASELLARLYLRAQGNPFTALPDDASARHTAP</sequence>
<proteinExistence type="predicted"/>
<dbReference type="PANTHER" id="PTHR23028:SF53">
    <property type="entry name" value="ACYL_TRANSF_3 DOMAIN-CONTAINING PROTEIN"/>
    <property type="match status" value="1"/>
</dbReference>
<keyword evidence="1" id="KW-0812">Transmembrane</keyword>
<dbReference type="GO" id="GO:0016787">
    <property type="term" value="F:hydrolase activity"/>
    <property type="evidence" value="ECO:0007669"/>
    <property type="project" value="UniProtKB-KW"/>
</dbReference>
<dbReference type="STRING" id="1035707.SAMN05216552_1014107"/>
<evidence type="ECO:0000259" key="3">
    <source>
        <dbReference type="Pfam" id="PF19040"/>
    </source>
</evidence>
<keyword evidence="5" id="KW-1185">Reference proteome</keyword>
<feature type="transmembrane region" description="Helical" evidence="1">
    <location>
        <begin position="35"/>
        <end position="55"/>
    </location>
</feature>
<dbReference type="Proteomes" id="UP000199391">
    <property type="component" value="Unassembled WGS sequence"/>
</dbReference>
<feature type="transmembrane region" description="Helical" evidence="1">
    <location>
        <begin position="276"/>
        <end position="295"/>
    </location>
</feature>
<evidence type="ECO:0000313" key="5">
    <source>
        <dbReference type="Proteomes" id="UP000199391"/>
    </source>
</evidence>
<organism evidence="4 5">
    <name type="scientific">Pseudoduganella namucuonensis</name>
    <dbReference type="NCBI Taxonomy" id="1035707"/>
    <lineage>
        <taxon>Bacteria</taxon>
        <taxon>Pseudomonadati</taxon>
        <taxon>Pseudomonadota</taxon>
        <taxon>Betaproteobacteria</taxon>
        <taxon>Burkholderiales</taxon>
        <taxon>Oxalobacteraceae</taxon>
        <taxon>Telluria group</taxon>
        <taxon>Pseudoduganella</taxon>
    </lineage>
</organism>
<keyword evidence="1" id="KW-0472">Membrane</keyword>
<dbReference type="GO" id="GO:0016747">
    <property type="term" value="F:acyltransferase activity, transferring groups other than amino-acyl groups"/>
    <property type="evidence" value="ECO:0007669"/>
    <property type="project" value="InterPro"/>
</dbReference>
<dbReference type="OrthoDB" id="9814807at2"/>
<accession>A0A1I7K2J1</accession>
<dbReference type="GO" id="GO:0009103">
    <property type="term" value="P:lipopolysaccharide biosynthetic process"/>
    <property type="evidence" value="ECO:0007669"/>
    <property type="project" value="TreeGrafter"/>
</dbReference>
<dbReference type="AlphaFoldDB" id="A0A1I7K2J1"/>
<dbReference type="InterPro" id="IPR002656">
    <property type="entry name" value="Acyl_transf_3_dom"/>
</dbReference>
<keyword evidence="4" id="KW-0808">Transferase</keyword>
<evidence type="ECO:0000313" key="4">
    <source>
        <dbReference type="EMBL" id="SFU91644.1"/>
    </source>
</evidence>
<feature type="transmembrane region" description="Helical" evidence="1">
    <location>
        <begin position="76"/>
        <end position="96"/>
    </location>
</feature>
<dbReference type="GO" id="GO:0016020">
    <property type="term" value="C:membrane"/>
    <property type="evidence" value="ECO:0007669"/>
    <property type="project" value="TreeGrafter"/>
</dbReference>
<feature type="transmembrane region" description="Helical" evidence="1">
    <location>
        <begin position="315"/>
        <end position="333"/>
    </location>
</feature>
<dbReference type="Pfam" id="PF01757">
    <property type="entry name" value="Acyl_transf_3"/>
    <property type="match status" value="1"/>
</dbReference>
<protein>
    <submittedName>
        <fullName evidence="4">Peptidoglycan/LPS O-acetylase OafA/YrhL, contains acyltransferase and SGNH-hydrolase domains</fullName>
    </submittedName>
</protein>
<reference evidence="5" key="1">
    <citation type="submission" date="2016-10" db="EMBL/GenBank/DDBJ databases">
        <authorList>
            <person name="Varghese N."/>
            <person name="Submissions S."/>
        </authorList>
    </citation>
    <scope>NUCLEOTIDE SEQUENCE [LARGE SCALE GENOMIC DNA]</scope>
    <source>
        <strain evidence="5">CGMCC 1.11014</strain>
    </source>
</reference>
<dbReference type="PANTHER" id="PTHR23028">
    <property type="entry name" value="ACETYLTRANSFERASE"/>
    <property type="match status" value="1"/>
</dbReference>
<dbReference type="EMBL" id="FPBO01000014">
    <property type="protein sequence ID" value="SFU91644.1"/>
    <property type="molecule type" value="Genomic_DNA"/>
</dbReference>
<dbReference type="InterPro" id="IPR050879">
    <property type="entry name" value="Acyltransferase_3"/>
</dbReference>
<name>A0A1I7K2J1_9BURK</name>
<dbReference type="InterPro" id="IPR043968">
    <property type="entry name" value="SGNH"/>
</dbReference>
<feature type="transmembrane region" description="Helical" evidence="1">
    <location>
        <begin position="226"/>
        <end position="245"/>
    </location>
</feature>
<feature type="domain" description="Acyltransferase 3" evidence="2">
    <location>
        <begin position="10"/>
        <end position="333"/>
    </location>
</feature>
<keyword evidence="4" id="KW-0378">Hydrolase</keyword>
<feature type="transmembrane region" description="Helical" evidence="1">
    <location>
        <begin position="108"/>
        <end position="127"/>
    </location>
</feature>
<evidence type="ECO:0000259" key="2">
    <source>
        <dbReference type="Pfam" id="PF01757"/>
    </source>
</evidence>
<feature type="domain" description="SGNH" evidence="3">
    <location>
        <begin position="416"/>
        <end position="637"/>
    </location>
</feature>
<gene>
    <name evidence="4" type="ORF">SAMN05216552_1014107</name>
</gene>
<evidence type="ECO:0000256" key="1">
    <source>
        <dbReference type="SAM" id="Phobius"/>
    </source>
</evidence>
<keyword evidence="1" id="KW-1133">Transmembrane helix</keyword>
<feature type="transmembrane region" description="Helical" evidence="1">
    <location>
        <begin position="354"/>
        <end position="372"/>
    </location>
</feature>
<feature type="transmembrane region" description="Helical" evidence="1">
    <location>
        <begin position="251"/>
        <end position="269"/>
    </location>
</feature>
<dbReference type="RefSeq" id="WP_093556616.1">
    <property type="nucleotide sequence ID" value="NZ_FPBO01000014.1"/>
</dbReference>
<keyword evidence="4" id="KW-0012">Acyltransferase</keyword>
<dbReference type="Pfam" id="PF19040">
    <property type="entry name" value="SGNH"/>
    <property type="match status" value="1"/>
</dbReference>